<dbReference type="EMBL" id="FOGB01000001">
    <property type="protein sequence ID" value="SEQ03073.1"/>
    <property type="molecule type" value="Genomic_DNA"/>
</dbReference>
<evidence type="ECO:0000313" key="1">
    <source>
        <dbReference type="EMBL" id="SEQ03073.1"/>
    </source>
</evidence>
<dbReference type="RefSeq" id="WP_091352487.1">
    <property type="nucleotide sequence ID" value="NZ_AP025284.1"/>
</dbReference>
<gene>
    <name evidence="1" type="ORF">SAMN03080615_00094</name>
</gene>
<proteinExistence type="predicted"/>
<dbReference type="AlphaFoldDB" id="A0A1H9CR55"/>
<dbReference type="InterPro" id="IPR021388">
    <property type="entry name" value="DUF3024"/>
</dbReference>
<name>A0A1H9CR55_9GAMM</name>
<keyword evidence="2" id="KW-1185">Reference proteome</keyword>
<dbReference type="Proteomes" id="UP000198749">
    <property type="component" value="Unassembled WGS sequence"/>
</dbReference>
<accession>A0A1H9CR55</accession>
<reference evidence="2" key="1">
    <citation type="submission" date="2016-10" db="EMBL/GenBank/DDBJ databases">
        <authorList>
            <person name="Varghese N."/>
            <person name="Submissions S."/>
        </authorList>
    </citation>
    <scope>NUCLEOTIDE SEQUENCE [LARGE SCALE GENOMIC DNA]</scope>
    <source>
        <strain evidence="2">DSM 18887</strain>
    </source>
</reference>
<evidence type="ECO:0008006" key="3">
    <source>
        <dbReference type="Google" id="ProtNLM"/>
    </source>
</evidence>
<organism evidence="1 2">
    <name type="scientific">Amphritea atlantica</name>
    <dbReference type="NCBI Taxonomy" id="355243"/>
    <lineage>
        <taxon>Bacteria</taxon>
        <taxon>Pseudomonadati</taxon>
        <taxon>Pseudomonadota</taxon>
        <taxon>Gammaproteobacteria</taxon>
        <taxon>Oceanospirillales</taxon>
        <taxon>Oceanospirillaceae</taxon>
        <taxon>Amphritea</taxon>
    </lineage>
</organism>
<protein>
    <recommendedName>
        <fullName evidence="3">DUF3024 domain-containing protein</fullName>
    </recommendedName>
</protein>
<dbReference type="OrthoDB" id="1362002at2"/>
<evidence type="ECO:0000313" key="2">
    <source>
        <dbReference type="Proteomes" id="UP000198749"/>
    </source>
</evidence>
<dbReference type="Pfam" id="PF11225">
    <property type="entry name" value="DUF3024"/>
    <property type="match status" value="1"/>
</dbReference>
<sequence length="115" mass="13726">MAISEFETKRCEKELEKFLDDHRPPPHIRNEVDLAYRIENQSVEIFEIRSGWDNPNEKIEIPIAKATYVKKNGIWKIFWQRQDLKWHSYTPMPTVKYFEEFLAVVGEDANSCFFG</sequence>